<reference evidence="1 2" key="1">
    <citation type="submission" date="2020-08" db="EMBL/GenBank/DDBJ databases">
        <title>Functional genomics of gut bacteria from endangered species of beetles.</title>
        <authorList>
            <person name="Carlos-Shanley C."/>
        </authorList>
    </citation>
    <scope>NUCLEOTIDE SEQUENCE [LARGE SCALE GENOMIC DNA]</scope>
    <source>
        <strain evidence="1 2">S00198</strain>
    </source>
</reference>
<keyword evidence="2" id="KW-1185">Reference proteome</keyword>
<evidence type="ECO:0000313" key="2">
    <source>
        <dbReference type="Proteomes" id="UP000575083"/>
    </source>
</evidence>
<accession>A0A7X0U951</accession>
<dbReference type="EMBL" id="JACHLK010000003">
    <property type="protein sequence ID" value="MBB6559170.1"/>
    <property type="molecule type" value="Genomic_DNA"/>
</dbReference>
<sequence>MPLHYLDFDYSEDYEGTGTFDAMAAASPAQWPAVQAEVAQVLAWAHAHFPDTFGPAEEGGEWDYDISAVQEVSTPLAMEFDSATGRIATHPSTPGAPRTTVTLSISGSSAFCTALREAFELE</sequence>
<dbReference type="Proteomes" id="UP000575083">
    <property type="component" value="Unassembled WGS sequence"/>
</dbReference>
<dbReference type="RefSeq" id="WP_184856607.1">
    <property type="nucleotide sequence ID" value="NZ_JACHLK010000003.1"/>
</dbReference>
<comment type="caution">
    <text evidence="1">The sequence shown here is derived from an EMBL/GenBank/DDBJ whole genome shotgun (WGS) entry which is preliminary data.</text>
</comment>
<name>A0A7X0U951_9BURK</name>
<organism evidence="1 2">
    <name type="scientific">Acidovorax soli</name>
    <dbReference type="NCBI Taxonomy" id="592050"/>
    <lineage>
        <taxon>Bacteria</taxon>
        <taxon>Pseudomonadati</taxon>
        <taxon>Pseudomonadota</taxon>
        <taxon>Betaproteobacteria</taxon>
        <taxon>Burkholderiales</taxon>
        <taxon>Comamonadaceae</taxon>
        <taxon>Acidovorax</taxon>
    </lineage>
</organism>
<protein>
    <submittedName>
        <fullName evidence="1">Uncharacterized protein</fullName>
    </submittedName>
</protein>
<proteinExistence type="predicted"/>
<dbReference type="AlphaFoldDB" id="A0A7X0U951"/>
<evidence type="ECO:0000313" key="1">
    <source>
        <dbReference type="EMBL" id="MBB6559170.1"/>
    </source>
</evidence>
<gene>
    <name evidence="1" type="ORF">HNP48_001837</name>
</gene>